<sequence>MSATVNEYPFTQVDVFAPGPRPGNPVAVVHDADALTADQMQSFANWTNLSETTFLLKPTQPEADYRLRIFTPASEFPFAGHPTLGSAHAWLENGGRPQRPGELVQECEVGLVKISRTDSEQFFEAPPLLRAGAVETEVLERAAASLGITSEQVLDSNWVDNGPGWLGIRLASARQVLDLAPDFVAMGRLIVGVIGPYGNGGPADFEVRGFLPSLGIPEDSVTGSLNAGLAQWLIGSGAVAANYTVSQGTILGRGGRLTITSEGGRIWVGGTSRTVIRGSVFL</sequence>
<dbReference type="AlphaFoldDB" id="A0AAU8EXC7"/>
<name>A0AAU8EXC7_9MICC</name>
<dbReference type="PANTHER" id="PTHR13774">
    <property type="entry name" value="PHENAZINE BIOSYNTHESIS PROTEIN"/>
    <property type="match status" value="1"/>
</dbReference>
<organism evidence="2">
    <name type="scientific">Arthrobacter sp. K5</name>
    <dbReference type="NCBI Taxonomy" id="2839623"/>
    <lineage>
        <taxon>Bacteria</taxon>
        <taxon>Bacillati</taxon>
        <taxon>Actinomycetota</taxon>
        <taxon>Actinomycetes</taxon>
        <taxon>Micrococcales</taxon>
        <taxon>Micrococcaceae</taxon>
        <taxon>Arthrobacter</taxon>
    </lineage>
</organism>
<dbReference type="Pfam" id="PF02567">
    <property type="entry name" value="PhzC-PhzF"/>
    <property type="match status" value="1"/>
</dbReference>
<accession>A0AAU8EXC7</accession>
<dbReference type="GO" id="GO:0016853">
    <property type="term" value="F:isomerase activity"/>
    <property type="evidence" value="ECO:0007669"/>
    <property type="project" value="TreeGrafter"/>
</dbReference>
<dbReference type="Gene3D" id="3.10.310.10">
    <property type="entry name" value="Diaminopimelate Epimerase, Chain A, domain 1"/>
    <property type="match status" value="2"/>
</dbReference>
<feature type="active site" evidence="1">
    <location>
        <position position="51"/>
    </location>
</feature>
<dbReference type="RefSeq" id="WP_353713253.1">
    <property type="nucleotide sequence ID" value="NZ_CP159279.1"/>
</dbReference>
<dbReference type="NCBIfam" id="TIGR00654">
    <property type="entry name" value="PhzF_family"/>
    <property type="match status" value="1"/>
</dbReference>
<protein>
    <submittedName>
        <fullName evidence="2">PhzF family phenazine biosynthesis protein</fullName>
    </submittedName>
</protein>
<dbReference type="PANTHER" id="PTHR13774:SF32">
    <property type="entry name" value="ANTISENSE-ENHANCING SEQUENCE 1"/>
    <property type="match status" value="1"/>
</dbReference>
<evidence type="ECO:0000313" key="2">
    <source>
        <dbReference type="EMBL" id="XCH13475.1"/>
    </source>
</evidence>
<dbReference type="GO" id="GO:0005737">
    <property type="term" value="C:cytoplasm"/>
    <property type="evidence" value="ECO:0007669"/>
    <property type="project" value="TreeGrafter"/>
</dbReference>
<dbReference type="EMBL" id="CP159279">
    <property type="protein sequence ID" value="XCH13475.1"/>
    <property type="molecule type" value="Genomic_DNA"/>
</dbReference>
<gene>
    <name evidence="2" type="ORF">ABRP34_11015</name>
</gene>
<dbReference type="PIRSF" id="PIRSF016184">
    <property type="entry name" value="PhzC_PhzF"/>
    <property type="match status" value="1"/>
</dbReference>
<evidence type="ECO:0000256" key="1">
    <source>
        <dbReference type="PIRSR" id="PIRSR016184-1"/>
    </source>
</evidence>
<dbReference type="InterPro" id="IPR003719">
    <property type="entry name" value="Phenazine_PhzF-like"/>
</dbReference>
<dbReference type="SUPFAM" id="SSF54506">
    <property type="entry name" value="Diaminopimelate epimerase-like"/>
    <property type="match status" value="1"/>
</dbReference>
<proteinExistence type="predicted"/>
<reference evidence="2" key="1">
    <citation type="submission" date="2024-06" db="EMBL/GenBank/DDBJ databases">
        <title>Biodegradation of dimethachlon by Arthrobacter sp. K5: mechanistic insights and ecological implications.</title>
        <authorList>
            <person name="Hu S."/>
            <person name="Lu P."/>
        </authorList>
    </citation>
    <scope>NUCLEOTIDE SEQUENCE</scope>
    <source>
        <strain evidence="2">K5</strain>
    </source>
</reference>